<dbReference type="SUPFAM" id="SSF81321">
    <property type="entry name" value="Family A G protein-coupled receptor-like"/>
    <property type="match status" value="1"/>
</dbReference>
<feature type="transmembrane region" description="Helical" evidence="9">
    <location>
        <begin position="220"/>
        <end position="245"/>
    </location>
</feature>
<dbReference type="InterPro" id="IPR026234">
    <property type="entry name" value="MRGPCRFAMILY"/>
</dbReference>
<dbReference type="PROSITE" id="PS00237">
    <property type="entry name" value="G_PROTEIN_RECEP_F1_1"/>
    <property type="match status" value="1"/>
</dbReference>
<keyword evidence="6 8" id="KW-0675">Receptor</keyword>
<dbReference type="PRINTS" id="PR00237">
    <property type="entry name" value="GPCRRHODOPSN"/>
</dbReference>
<dbReference type="GO" id="GO:0004930">
    <property type="term" value="F:G protein-coupled receptor activity"/>
    <property type="evidence" value="ECO:0007669"/>
    <property type="project" value="UniProtKB-KW"/>
</dbReference>
<dbReference type="PRINTS" id="PR02108">
    <property type="entry name" value="MRGPCRFAMILY"/>
</dbReference>
<evidence type="ECO:0000259" key="10">
    <source>
        <dbReference type="PROSITE" id="PS50262"/>
    </source>
</evidence>
<feature type="domain" description="G-protein coupled receptors family 1 profile" evidence="10">
    <location>
        <begin position="46"/>
        <end position="277"/>
    </location>
</feature>
<feature type="transmembrane region" description="Helical" evidence="9">
    <location>
        <begin position="102"/>
        <end position="123"/>
    </location>
</feature>
<dbReference type="GO" id="GO:0005886">
    <property type="term" value="C:plasma membrane"/>
    <property type="evidence" value="ECO:0007669"/>
    <property type="project" value="TreeGrafter"/>
</dbReference>
<protein>
    <submittedName>
        <fullName evidence="11">Mas-related G-protein coupled receptor member X1</fullName>
    </submittedName>
</protein>
<feature type="transmembrane region" description="Helical" evidence="9">
    <location>
        <begin position="144"/>
        <end position="165"/>
    </location>
</feature>
<evidence type="ECO:0000256" key="3">
    <source>
        <dbReference type="ARBA" id="ARBA00022989"/>
    </source>
</evidence>
<evidence type="ECO:0000256" key="4">
    <source>
        <dbReference type="ARBA" id="ARBA00023040"/>
    </source>
</evidence>
<dbReference type="PROSITE" id="PS50262">
    <property type="entry name" value="G_PROTEIN_RECEP_F1_2"/>
    <property type="match status" value="1"/>
</dbReference>
<keyword evidence="7 8" id="KW-0807">Transducer</keyword>
<evidence type="ECO:0000256" key="6">
    <source>
        <dbReference type="ARBA" id="ARBA00023170"/>
    </source>
</evidence>
<dbReference type="GeneTree" id="ENSGT01030000234639"/>
<dbReference type="Gene3D" id="1.20.1070.10">
    <property type="entry name" value="Rhodopsin 7-helix transmembrane proteins"/>
    <property type="match status" value="1"/>
</dbReference>
<evidence type="ECO:0000313" key="11">
    <source>
        <dbReference type="Ensembl" id="ENSCLAP00000001639.1"/>
    </source>
</evidence>
<evidence type="ECO:0000256" key="5">
    <source>
        <dbReference type="ARBA" id="ARBA00023136"/>
    </source>
</evidence>
<proteinExistence type="inferred from homology"/>
<organism evidence="11 12">
    <name type="scientific">Chinchilla lanigera</name>
    <name type="common">Long-tailed chinchilla</name>
    <name type="synonym">Chinchilla villidera</name>
    <dbReference type="NCBI Taxonomy" id="34839"/>
    <lineage>
        <taxon>Eukaryota</taxon>
        <taxon>Metazoa</taxon>
        <taxon>Chordata</taxon>
        <taxon>Craniata</taxon>
        <taxon>Vertebrata</taxon>
        <taxon>Euteleostomi</taxon>
        <taxon>Mammalia</taxon>
        <taxon>Eutheria</taxon>
        <taxon>Euarchontoglires</taxon>
        <taxon>Glires</taxon>
        <taxon>Rodentia</taxon>
        <taxon>Hystricomorpha</taxon>
        <taxon>Chinchillidae</taxon>
        <taxon>Chinchilla</taxon>
    </lineage>
</organism>
<evidence type="ECO:0000256" key="2">
    <source>
        <dbReference type="ARBA" id="ARBA00022692"/>
    </source>
</evidence>
<dbReference type="InterPro" id="IPR000276">
    <property type="entry name" value="GPCR_Rhodpsn"/>
</dbReference>
<dbReference type="GO" id="GO:0002244">
    <property type="term" value="P:hematopoietic progenitor cell differentiation"/>
    <property type="evidence" value="ECO:0007669"/>
    <property type="project" value="Ensembl"/>
</dbReference>
<accession>A0A8C2UJ06</accession>
<dbReference type="InterPro" id="IPR017452">
    <property type="entry name" value="GPCR_Rhodpsn_7TM"/>
</dbReference>
<sequence>VDPTMTSQGMESTTVNGSDQAFYQHCAKTLIPDFLIIIIALVGLAGNAVVISLLGCCMHRNAISVYILNLAASDFLVLCCHFIGSLFVILSFNHPSIDIHGIIINIAVIPYIAGLSILSAISIERCLCVLWPIWYRCHRPRHMSSVVCTLLWIQSLLLSLLDWYYSGFLNGFSGFDWWKNIDFIITAWLIFLFLTLSGSSLALAVRIFCGSRRMPLTRLYVTILLTVLVFLVCGLPFGINWFLLYWFSIAFHHFICYLYPATVVLSCVNSCANPIIYFLIGSFRQQYKTLKLVLQRALQDSPQENGGGDAYIQETLEKLETSTY</sequence>
<keyword evidence="3 9" id="KW-1133">Transmembrane helix</keyword>
<feature type="transmembrane region" description="Helical" evidence="9">
    <location>
        <begin position="34"/>
        <end position="54"/>
    </location>
</feature>
<dbReference type="Pfam" id="PF00001">
    <property type="entry name" value="7tm_1"/>
    <property type="match status" value="1"/>
</dbReference>
<dbReference type="AlphaFoldDB" id="A0A8C2UJ06"/>
<reference evidence="11" key="2">
    <citation type="submission" date="2025-09" db="UniProtKB">
        <authorList>
            <consortium name="Ensembl"/>
        </authorList>
    </citation>
    <scope>IDENTIFICATION</scope>
</reference>
<keyword evidence="5 9" id="KW-0472">Membrane</keyword>
<dbReference type="PANTHER" id="PTHR11334">
    <property type="entry name" value="MAS-RELATED G-PROTEIN COUPLED RECEPTOR"/>
    <property type="match status" value="1"/>
</dbReference>
<dbReference type="Ensembl" id="ENSCLAT00000001682.1">
    <property type="protein sequence ID" value="ENSCLAP00000001639.1"/>
    <property type="gene ID" value="ENSCLAG00000001226.1"/>
</dbReference>
<dbReference type="GO" id="GO:0007635">
    <property type="term" value="P:chemosensory behavior"/>
    <property type="evidence" value="ECO:0007669"/>
    <property type="project" value="Ensembl"/>
</dbReference>
<feature type="transmembrane region" description="Helical" evidence="9">
    <location>
        <begin position="185"/>
        <end position="208"/>
    </location>
</feature>
<gene>
    <name evidence="11" type="primary">LOC102005466</name>
</gene>
<keyword evidence="12" id="KW-1185">Reference proteome</keyword>
<dbReference type="Proteomes" id="UP000694398">
    <property type="component" value="Unassembled WGS sequence"/>
</dbReference>
<name>A0A8C2UJ06_CHILA</name>
<keyword evidence="4 8" id="KW-0297">G-protein coupled receptor</keyword>
<feature type="transmembrane region" description="Helical" evidence="9">
    <location>
        <begin position="257"/>
        <end position="280"/>
    </location>
</feature>
<comment type="subcellular location">
    <subcellularLocation>
        <location evidence="1">Membrane</location>
        <topology evidence="1">Multi-pass membrane protein</topology>
    </subcellularLocation>
</comment>
<feature type="transmembrane region" description="Helical" evidence="9">
    <location>
        <begin position="66"/>
        <end position="90"/>
    </location>
</feature>
<keyword evidence="2 8" id="KW-0812">Transmembrane</keyword>
<dbReference type="OMA" id="ITAGWVM"/>
<dbReference type="FunFam" id="1.20.1070.10:FF:000140">
    <property type="entry name" value="Mas-related G-protein coupled receptor member X2"/>
    <property type="match status" value="1"/>
</dbReference>
<evidence type="ECO:0000313" key="12">
    <source>
        <dbReference type="Proteomes" id="UP000694398"/>
    </source>
</evidence>
<evidence type="ECO:0000256" key="7">
    <source>
        <dbReference type="ARBA" id="ARBA00023224"/>
    </source>
</evidence>
<dbReference type="PANTHER" id="PTHR11334:SF34">
    <property type="entry name" value="MAS-RELATED G-PROTEIN COUPLED RECEPTOR MEMBER X3"/>
    <property type="match status" value="1"/>
</dbReference>
<reference evidence="11" key="1">
    <citation type="submission" date="2025-08" db="UniProtKB">
        <authorList>
            <consortium name="Ensembl"/>
        </authorList>
    </citation>
    <scope>IDENTIFICATION</scope>
</reference>
<comment type="similarity">
    <text evidence="8">Belongs to the G-protein coupled receptor 1 family.</text>
</comment>
<evidence type="ECO:0000256" key="9">
    <source>
        <dbReference type="SAM" id="Phobius"/>
    </source>
</evidence>
<evidence type="ECO:0000256" key="1">
    <source>
        <dbReference type="ARBA" id="ARBA00004141"/>
    </source>
</evidence>
<evidence type="ECO:0000256" key="8">
    <source>
        <dbReference type="RuleBase" id="RU000688"/>
    </source>
</evidence>